<accession>M2U2B1</accession>
<comment type="caution">
    <text evidence="2">The sequence shown here is derived from an EMBL/GenBank/DDBJ whole genome shotgun (WGS) entry which is preliminary data.</text>
</comment>
<keyword evidence="1" id="KW-1133">Transmembrane helix</keyword>
<keyword evidence="3" id="KW-1185">Reference proteome</keyword>
<organism evidence="2 3">
    <name type="scientific">Pacificimonas flava</name>
    <dbReference type="NCBI Taxonomy" id="1234595"/>
    <lineage>
        <taxon>Bacteria</taxon>
        <taxon>Pseudomonadati</taxon>
        <taxon>Pseudomonadota</taxon>
        <taxon>Alphaproteobacteria</taxon>
        <taxon>Sphingomonadales</taxon>
        <taxon>Sphingosinicellaceae</taxon>
        <taxon>Pacificimonas</taxon>
    </lineage>
</organism>
<dbReference type="OrthoDB" id="7583502at2"/>
<dbReference type="EMBL" id="AMRV01000009">
    <property type="protein sequence ID" value="EMD82122.1"/>
    <property type="molecule type" value="Genomic_DNA"/>
</dbReference>
<sequence>MSDTNETEARAKRRLMSLSLVRLAGMALVIAGLQIWLKGAFGLQDETIGKAVAVVGIACVFLLPALLRRRWRENP</sequence>
<evidence type="ECO:0000313" key="3">
    <source>
        <dbReference type="Proteomes" id="UP000011717"/>
    </source>
</evidence>
<dbReference type="AlphaFoldDB" id="M2U2B1"/>
<protein>
    <submittedName>
        <fullName evidence="2">Uncharacterized protein</fullName>
    </submittedName>
</protein>
<dbReference type="PATRIC" id="fig|1234595.3.peg.2410"/>
<evidence type="ECO:0000313" key="2">
    <source>
        <dbReference type="EMBL" id="EMD82122.1"/>
    </source>
</evidence>
<keyword evidence="1" id="KW-0812">Transmembrane</keyword>
<proteinExistence type="predicted"/>
<name>M2U2B1_9SPHN</name>
<reference evidence="2 3" key="1">
    <citation type="journal article" date="2013" name="Genome Announc.">
        <title>Draft Genome Sequence of Strain JLT2015T, Belonging to the Family Sphingomonadaceae of the Alphaproteobacteria.</title>
        <authorList>
            <person name="Tang K."/>
            <person name="Liu K."/>
            <person name="Li S."/>
            <person name="Jiao N."/>
        </authorList>
    </citation>
    <scope>NUCLEOTIDE SEQUENCE [LARGE SCALE GENOMIC DNA]</scope>
    <source>
        <strain evidence="2 3">JLT2015</strain>
    </source>
</reference>
<feature type="transmembrane region" description="Helical" evidence="1">
    <location>
        <begin position="47"/>
        <end position="67"/>
    </location>
</feature>
<keyword evidence="1" id="KW-0472">Membrane</keyword>
<feature type="transmembrane region" description="Helical" evidence="1">
    <location>
        <begin position="20"/>
        <end position="41"/>
    </location>
</feature>
<dbReference type="Proteomes" id="UP000011717">
    <property type="component" value="Unassembled WGS sequence"/>
</dbReference>
<evidence type="ECO:0000256" key="1">
    <source>
        <dbReference type="SAM" id="Phobius"/>
    </source>
</evidence>
<dbReference type="RefSeq" id="WP_008603236.1">
    <property type="nucleotide sequence ID" value="NZ_AMRV01000009.1"/>
</dbReference>
<gene>
    <name evidence="2" type="ORF">C725_2408</name>
</gene>